<keyword evidence="1" id="KW-0732">Signal</keyword>
<protein>
    <submittedName>
        <fullName evidence="2">ABC transporter substrate-binding protein</fullName>
    </submittedName>
</protein>
<sequence length="319" mass="34400">MSSSGPVEGTWDQIVAAAEREGSVFLYSTQHPENLQALKTAFSQAYPEIEMEFVRGTDVELNPRVETENRTGKGTGDVHMASDPAWITNAAASGVYSTDIVGPAFDNADYGRERSVLEDKIFLTSAAVFAMAWNTSALPQGLASTDDLLDPALDEKIGVVNPAGFAAVVDEYQFFDREWSGGFNEQLAQLNPRIYPGSLGIAQALSSGEVVATPMVQPLVREMAAGAPVDWALPNPAWGTPWYSHVLSAAPHPNAAQVLANFMVTPEGQTALSYGYGSALPNIEGAVARAQDIPLPDTETLTPEFVSQFQQEWEKDFVR</sequence>
<keyword evidence="3" id="KW-1185">Reference proteome</keyword>
<dbReference type="Pfam" id="PF13531">
    <property type="entry name" value="SBP_bac_11"/>
    <property type="match status" value="1"/>
</dbReference>
<comment type="caution">
    <text evidence="2">The sequence shown here is derived from an EMBL/GenBank/DDBJ whole genome shotgun (WGS) entry which is preliminary data.</text>
</comment>
<reference evidence="2" key="1">
    <citation type="journal article" date="2014" name="Int. J. Syst. Evol. Microbiol.">
        <title>Complete genome sequence of Corynebacterium casei LMG S-19264T (=DSM 44701T), isolated from a smear-ripened cheese.</title>
        <authorList>
            <consortium name="US DOE Joint Genome Institute (JGI-PGF)"/>
            <person name="Walter F."/>
            <person name="Albersmeier A."/>
            <person name="Kalinowski J."/>
            <person name="Ruckert C."/>
        </authorList>
    </citation>
    <scope>NUCLEOTIDE SEQUENCE</scope>
    <source>
        <strain evidence="2">CCM 7905</strain>
    </source>
</reference>
<reference evidence="2" key="2">
    <citation type="submission" date="2020-09" db="EMBL/GenBank/DDBJ databases">
        <authorList>
            <person name="Sun Q."/>
            <person name="Sedlacek I."/>
        </authorList>
    </citation>
    <scope>NUCLEOTIDE SEQUENCE</scope>
    <source>
        <strain evidence="2">CCM 7905</strain>
    </source>
</reference>
<dbReference type="Proteomes" id="UP000654257">
    <property type="component" value="Unassembled WGS sequence"/>
</dbReference>
<evidence type="ECO:0000313" key="3">
    <source>
        <dbReference type="Proteomes" id="UP000654257"/>
    </source>
</evidence>
<dbReference type="PANTHER" id="PTHR30006">
    <property type="entry name" value="THIAMINE-BINDING PERIPLASMIC PROTEIN-RELATED"/>
    <property type="match status" value="1"/>
</dbReference>
<proteinExistence type="predicted"/>
<dbReference type="SUPFAM" id="SSF53850">
    <property type="entry name" value="Periplasmic binding protein-like II"/>
    <property type="match status" value="1"/>
</dbReference>
<gene>
    <name evidence="2" type="ORF">GCM10007304_44720</name>
</gene>
<accession>A0A917G6Z7</accession>
<organism evidence="2 3">
    <name type="scientific">Rhodococcoides trifolii</name>
    <dbReference type="NCBI Taxonomy" id="908250"/>
    <lineage>
        <taxon>Bacteria</taxon>
        <taxon>Bacillati</taxon>
        <taxon>Actinomycetota</taxon>
        <taxon>Actinomycetes</taxon>
        <taxon>Mycobacteriales</taxon>
        <taxon>Nocardiaceae</taxon>
        <taxon>Rhodococcoides</taxon>
    </lineage>
</organism>
<evidence type="ECO:0000313" key="2">
    <source>
        <dbReference type="EMBL" id="GGG25926.1"/>
    </source>
</evidence>
<name>A0A917G6Z7_9NOCA</name>
<dbReference type="AlphaFoldDB" id="A0A917G6Z7"/>
<dbReference type="Gene3D" id="3.40.190.10">
    <property type="entry name" value="Periplasmic binding protein-like II"/>
    <property type="match status" value="2"/>
</dbReference>
<evidence type="ECO:0000256" key="1">
    <source>
        <dbReference type="ARBA" id="ARBA00022729"/>
    </source>
</evidence>
<dbReference type="EMBL" id="BMCU01000006">
    <property type="protein sequence ID" value="GGG25926.1"/>
    <property type="molecule type" value="Genomic_DNA"/>
</dbReference>